<dbReference type="GO" id="GO:0019867">
    <property type="term" value="C:outer membrane"/>
    <property type="evidence" value="ECO:0007669"/>
    <property type="project" value="TreeGrafter"/>
</dbReference>
<comment type="catalytic activity">
    <reaction evidence="1">
        <text>Hydrolyzes the link between N-acetylmuramoyl residues and L-amino acid residues in certain cell-wall glycopeptides.</text>
        <dbReference type="EC" id="3.5.1.28"/>
    </reaction>
</comment>
<dbReference type="Gene3D" id="3.40.80.10">
    <property type="entry name" value="Peptidoglycan recognition protein-like"/>
    <property type="match status" value="1"/>
</dbReference>
<proteinExistence type="inferred from homology"/>
<evidence type="ECO:0000259" key="6">
    <source>
        <dbReference type="SMART" id="SM00644"/>
    </source>
</evidence>
<dbReference type="FunFam" id="3.40.80.10:FF:000003">
    <property type="entry name" value="N-acetylmuramoyl-L-alanine amidase"/>
    <property type="match status" value="1"/>
</dbReference>
<feature type="domain" description="N-acetylmuramoyl-L-alanine amidase" evidence="6">
    <location>
        <begin position="39"/>
        <end position="186"/>
    </location>
</feature>
<protein>
    <recommendedName>
        <fullName evidence="3">N-acetylmuramoyl-L-alanine amidase</fullName>
        <ecNumber evidence="3">3.5.1.28</ecNumber>
    </recommendedName>
</protein>
<dbReference type="RefSeq" id="WP_058709234.1">
    <property type="nucleotide sequence ID" value="NZ_LDSI01000014.1"/>
</dbReference>
<dbReference type="SMART" id="SM00644">
    <property type="entry name" value="Ami_2"/>
    <property type="match status" value="1"/>
</dbReference>
<comment type="similarity">
    <text evidence="2">Belongs to the N-acetylmuramoyl-L-alanine amidase 2 family.</text>
</comment>
<evidence type="ECO:0000256" key="1">
    <source>
        <dbReference type="ARBA" id="ARBA00001561"/>
    </source>
</evidence>
<keyword evidence="5" id="KW-0961">Cell wall biogenesis/degradation</keyword>
<dbReference type="Pfam" id="PF01471">
    <property type="entry name" value="PG_binding_1"/>
    <property type="match status" value="1"/>
</dbReference>
<dbReference type="GO" id="GO:0008745">
    <property type="term" value="F:N-acetylmuramoyl-L-alanine amidase activity"/>
    <property type="evidence" value="ECO:0007669"/>
    <property type="project" value="UniProtKB-EC"/>
</dbReference>
<evidence type="ECO:0000256" key="3">
    <source>
        <dbReference type="ARBA" id="ARBA00011901"/>
    </source>
</evidence>
<dbReference type="InterPro" id="IPR002477">
    <property type="entry name" value="Peptidoglycan-bd-like"/>
</dbReference>
<dbReference type="GO" id="GO:0071555">
    <property type="term" value="P:cell wall organization"/>
    <property type="evidence" value="ECO:0007669"/>
    <property type="project" value="UniProtKB-KW"/>
</dbReference>
<dbReference type="EC" id="3.5.1.28" evidence="3"/>
<reference evidence="7 8" key="1">
    <citation type="journal article" date="2016" name="Front. Microbiol.">
        <title>Genomic Resource of Rice Seed Associated Bacteria.</title>
        <authorList>
            <person name="Midha S."/>
            <person name="Bansal K."/>
            <person name="Sharma S."/>
            <person name="Kumar N."/>
            <person name="Patil P.P."/>
            <person name="Chaudhry V."/>
            <person name="Patil P.B."/>
        </authorList>
    </citation>
    <scope>NUCLEOTIDE SEQUENCE [LARGE SCALE GENOMIC DNA]</scope>
    <source>
        <strain evidence="7 8">RSA13</strain>
    </source>
</reference>
<dbReference type="InterPro" id="IPR036505">
    <property type="entry name" value="Amidase/PGRP_sf"/>
</dbReference>
<keyword evidence="4" id="KW-0378">Hydrolase</keyword>
<dbReference type="AlphaFoldDB" id="A0AB34VHV7"/>
<dbReference type="PROSITE" id="PS51257">
    <property type="entry name" value="PROKAR_LIPOPROTEIN"/>
    <property type="match status" value="1"/>
</dbReference>
<dbReference type="GO" id="GO:0009253">
    <property type="term" value="P:peptidoglycan catabolic process"/>
    <property type="evidence" value="ECO:0007669"/>
    <property type="project" value="InterPro"/>
</dbReference>
<dbReference type="SUPFAM" id="SSF55846">
    <property type="entry name" value="N-acetylmuramoyl-L-alanine amidase-like"/>
    <property type="match status" value="1"/>
</dbReference>
<evidence type="ECO:0000313" key="7">
    <source>
        <dbReference type="EMBL" id="KTS97647.1"/>
    </source>
</evidence>
<dbReference type="CDD" id="cd06583">
    <property type="entry name" value="PGRP"/>
    <property type="match status" value="1"/>
</dbReference>
<gene>
    <name evidence="7" type="ORF">RSA13_11150</name>
</gene>
<evidence type="ECO:0000256" key="4">
    <source>
        <dbReference type="ARBA" id="ARBA00022801"/>
    </source>
</evidence>
<dbReference type="Pfam" id="PF01510">
    <property type="entry name" value="Amidase_2"/>
    <property type="match status" value="1"/>
</dbReference>
<dbReference type="PANTHER" id="PTHR30417:SF1">
    <property type="entry name" value="N-ACETYLMURAMOYL-L-ALANINE AMIDASE AMID"/>
    <property type="match status" value="1"/>
</dbReference>
<dbReference type="InterPro" id="IPR036365">
    <property type="entry name" value="PGBD-like_sf"/>
</dbReference>
<dbReference type="InterPro" id="IPR002502">
    <property type="entry name" value="Amidase_domain"/>
</dbReference>
<dbReference type="InterPro" id="IPR036366">
    <property type="entry name" value="PGBDSf"/>
</dbReference>
<dbReference type="Proteomes" id="UP000072520">
    <property type="component" value="Unassembled WGS sequence"/>
</dbReference>
<dbReference type="Gene3D" id="1.10.101.10">
    <property type="entry name" value="PGBD-like superfamily/PGBD"/>
    <property type="match status" value="1"/>
</dbReference>
<evidence type="ECO:0000313" key="8">
    <source>
        <dbReference type="Proteomes" id="UP000072520"/>
    </source>
</evidence>
<dbReference type="SUPFAM" id="SSF47090">
    <property type="entry name" value="PGBD-like"/>
    <property type="match status" value="1"/>
</dbReference>
<comment type="caution">
    <text evidence="7">The sequence shown here is derived from an EMBL/GenBank/DDBJ whole genome shotgun (WGS) entry which is preliminary data.</text>
</comment>
<dbReference type="PANTHER" id="PTHR30417">
    <property type="entry name" value="N-ACETYLMURAMOYL-L-ALANINE AMIDASE AMID"/>
    <property type="match status" value="1"/>
</dbReference>
<dbReference type="EMBL" id="LDSI01000014">
    <property type="protein sequence ID" value="KTS97647.1"/>
    <property type="molecule type" value="Genomic_DNA"/>
</dbReference>
<evidence type="ECO:0000256" key="5">
    <source>
        <dbReference type="ARBA" id="ARBA00023316"/>
    </source>
</evidence>
<name>A0AB34VHV7_9GAMM</name>
<evidence type="ECO:0000256" key="2">
    <source>
        <dbReference type="ARBA" id="ARBA00007553"/>
    </source>
</evidence>
<dbReference type="GO" id="GO:0009254">
    <property type="term" value="P:peptidoglycan turnover"/>
    <property type="evidence" value="ECO:0007669"/>
    <property type="project" value="TreeGrafter"/>
</dbReference>
<organism evidence="7 8">
    <name type="scientific">Pantoea stewartii</name>
    <dbReference type="NCBI Taxonomy" id="66269"/>
    <lineage>
        <taxon>Bacteria</taxon>
        <taxon>Pseudomonadati</taxon>
        <taxon>Pseudomonadota</taxon>
        <taxon>Gammaproteobacteria</taxon>
        <taxon>Enterobacterales</taxon>
        <taxon>Erwiniaceae</taxon>
        <taxon>Pantoea</taxon>
    </lineage>
</organism>
<accession>A0AB34VHV7</accession>
<dbReference type="InterPro" id="IPR051206">
    <property type="entry name" value="NAMLAA_amidase_2"/>
</dbReference>
<sequence>MSTKLSAKIFIINFICLIIITGCSNKNSDYRKRQSYAIDKSHVSLAQNQRIRFLIFHYTAVDNATSLKLLTGENVSAHYLISDHVDTSTKKTIVYKLVSEDKRAWHAGTSNWNGRTNLNDSSVGIEIVNLGFKKNFFGKKIWYPYSQHQIKTIAALANDIILHYGITPDNVLGHSDIAPLRKEDPGILFPWKKLAALGVGAWPDPEKVKYYLHGREKNQSVDVSKMQKLLSQYGYDRIPQSGELDEATQKTISAFQMHFRPSKFDGKPDAETEAIAMTLIHQYRDPSN</sequence>